<evidence type="ECO:0000313" key="1">
    <source>
        <dbReference type="EMBL" id="KAH6922612.1"/>
    </source>
</evidence>
<dbReference type="EMBL" id="CM023489">
    <property type="protein sequence ID" value="KAH6922612.1"/>
    <property type="molecule type" value="Genomic_DNA"/>
</dbReference>
<keyword evidence="2" id="KW-1185">Reference proteome</keyword>
<protein>
    <submittedName>
        <fullName evidence="1">Uncharacterized protein</fullName>
    </submittedName>
</protein>
<reference evidence="1" key="1">
    <citation type="submission" date="2020-05" db="EMBL/GenBank/DDBJ databases">
        <title>Large-scale comparative analyses of tick genomes elucidate their genetic diversity and vector capacities.</title>
        <authorList>
            <person name="Jia N."/>
            <person name="Wang J."/>
            <person name="Shi W."/>
            <person name="Du L."/>
            <person name="Sun Y."/>
            <person name="Zhan W."/>
            <person name="Jiang J."/>
            <person name="Wang Q."/>
            <person name="Zhang B."/>
            <person name="Ji P."/>
            <person name="Sakyi L.B."/>
            <person name="Cui X."/>
            <person name="Yuan T."/>
            <person name="Jiang B."/>
            <person name="Yang W."/>
            <person name="Lam T.T.-Y."/>
            <person name="Chang Q."/>
            <person name="Ding S."/>
            <person name="Wang X."/>
            <person name="Zhu J."/>
            <person name="Ruan X."/>
            <person name="Zhao L."/>
            <person name="Wei J."/>
            <person name="Que T."/>
            <person name="Du C."/>
            <person name="Cheng J."/>
            <person name="Dai P."/>
            <person name="Han X."/>
            <person name="Huang E."/>
            <person name="Gao Y."/>
            <person name="Liu J."/>
            <person name="Shao H."/>
            <person name="Ye R."/>
            <person name="Li L."/>
            <person name="Wei W."/>
            <person name="Wang X."/>
            <person name="Wang C."/>
            <person name="Yang T."/>
            <person name="Huo Q."/>
            <person name="Li W."/>
            <person name="Guo W."/>
            <person name="Chen H."/>
            <person name="Zhou L."/>
            <person name="Ni X."/>
            <person name="Tian J."/>
            <person name="Zhou Y."/>
            <person name="Sheng Y."/>
            <person name="Liu T."/>
            <person name="Pan Y."/>
            <person name="Xia L."/>
            <person name="Li J."/>
            <person name="Zhao F."/>
            <person name="Cao W."/>
        </authorList>
    </citation>
    <scope>NUCLEOTIDE SEQUENCE</scope>
    <source>
        <strain evidence="1">Hyas-2018</strain>
    </source>
</reference>
<evidence type="ECO:0000313" key="2">
    <source>
        <dbReference type="Proteomes" id="UP000821845"/>
    </source>
</evidence>
<organism evidence="1 2">
    <name type="scientific">Hyalomma asiaticum</name>
    <name type="common">Tick</name>
    <dbReference type="NCBI Taxonomy" id="266040"/>
    <lineage>
        <taxon>Eukaryota</taxon>
        <taxon>Metazoa</taxon>
        <taxon>Ecdysozoa</taxon>
        <taxon>Arthropoda</taxon>
        <taxon>Chelicerata</taxon>
        <taxon>Arachnida</taxon>
        <taxon>Acari</taxon>
        <taxon>Parasitiformes</taxon>
        <taxon>Ixodida</taxon>
        <taxon>Ixodoidea</taxon>
        <taxon>Ixodidae</taxon>
        <taxon>Hyalomminae</taxon>
        <taxon>Hyalomma</taxon>
    </lineage>
</organism>
<accession>A0ACB7RNY5</accession>
<dbReference type="Proteomes" id="UP000821845">
    <property type="component" value="Chromosome 9"/>
</dbReference>
<sequence length="130" mass="12822">MDGAVGMRAPPVTGADATASSSTVLLCFAGAPPQHPGKIDILIVTRSSGTEDSHPAAVPLSLPSGRGSGSCNAGTPMACLQQTVTTAPAPAATAASAVDQGNATSTQLANASDCERDSMDVPRRRCTGAS</sequence>
<name>A0ACB7RNY5_HYAAI</name>
<proteinExistence type="predicted"/>
<comment type="caution">
    <text evidence="1">The sequence shown here is derived from an EMBL/GenBank/DDBJ whole genome shotgun (WGS) entry which is preliminary data.</text>
</comment>
<gene>
    <name evidence="1" type="ORF">HPB50_017291</name>
</gene>